<gene>
    <name evidence="1" type="ORF">LCMAC101_07120</name>
</gene>
<evidence type="ECO:0000313" key="1">
    <source>
        <dbReference type="EMBL" id="QBK86117.1"/>
    </source>
</evidence>
<reference evidence="1" key="1">
    <citation type="journal article" date="2019" name="MBio">
        <title>Virus Genomes from Deep Sea Sediments Expand the Ocean Megavirome and Support Independent Origins of Viral Gigantism.</title>
        <authorList>
            <person name="Backstrom D."/>
            <person name="Yutin N."/>
            <person name="Jorgensen S.L."/>
            <person name="Dharamshi J."/>
            <person name="Homa F."/>
            <person name="Zaremba-Niedwiedzka K."/>
            <person name="Spang A."/>
            <person name="Wolf Y.I."/>
            <person name="Koonin E.V."/>
            <person name="Ettema T.J."/>
        </authorList>
    </citation>
    <scope>NUCLEOTIDE SEQUENCE</scope>
</reference>
<dbReference type="EMBL" id="MK500330">
    <property type="protein sequence ID" value="QBK86117.1"/>
    <property type="molecule type" value="Genomic_DNA"/>
</dbReference>
<sequence>MEEPKWIGLRLERDSPFFRFGPAERYESILEGGRDILTDAKELTFVWRETNFYPEFRRIYTSEYKWTLGNVVSHMYKLIDEYLDYHDEDSDLFIDRSIASLHHYESKNEIHIADES</sequence>
<protein>
    <submittedName>
        <fullName evidence="1">Uncharacterized protein</fullName>
    </submittedName>
</protein>
<accession>A0A481YT25</accession>
<name>A0A481YT25_9VIRU</name>
<proteinExistence type="predicted"/>
<organism evidence="1">
    <name type="scientific">Marseillevirus LCMAC101</name>
    <dbReference type="NCBI Taxonomy" id="2506602"/>
    <lineage>
        <taxon>Viruses</taxon>
        <taxon>Varidnaviria</taxon>
        <taxon>Bamfordvirae</taxon>
        <taxon>Nucleocytoviricota</taxon>
        <taxon>Megaviricetes</taxon>
        <taxon>Pimascovirales</taxon>
        <taxon>Pimascovirales incertae sedis</taxon>
        <taxon>Marseilleviridae</taxon>
    </lineage>
</organism>